<dbReference type="EMBL" id="AYCK01012346">
    <property type="status" value="NOT_ANNOTATED_CDS"/>
    <property type="molecule type" value="Genomic_DNA"/>
</dbReference>
<proteinExistence type="predicted"/>
<dbReference type="OMA" id="RMATGCG"/>
<evidence type="ECO:0008006" key="4">
    <source>
        <dbReference type="Google" id="ProtNLM"/>
    </source>
</evidence>
<reference evidence="2" key="3">
    <citation type="submission" date="2025-09" db="UniProtKB">
        <authorList>
            <consortium name="Ensembl"/>
        </authorList>
    </citation>
    <scope>IDENTIFICATION</scope>
</reference>
<dbReference type="Gene3D" id="2.60.40.10">
    <property type="entry name" value="Immunoglobulins"/>
    <property type="match status" value="1"/>
</dbReference>
<feature type="chain" id="PRO_5001832322" description="Immunoglobulin V-set domain-containing protein" evidence="1">
    <location>
        <begin position="21"/>
        <end position="175"/>
    </location>
</feature>
<dbReference type="InterPro" id="IPR036179">
    <property type="entry name" value="Ig-like_dom_sf"/>
</dbReference>
<keyword evidence="3" id="KW-1185">Reference proteome</keyword>
<protein>
    <recommendedName>
        <fullName evidence="4">Immunoglobulin V-set domain-containing protein</fullName>
    </recommendedName>
</protein>
<dbReference type="InterPro" id="IPR013783">
    <property type="entry name" value="Ig-like_fold"/>
</dbReference>
<name>A0A087X4M4_POEFO</name>
<dbReference type="STRING" id="48698.ENSPFOP00000000727"/>
<keyword evidence="1" id="KW-0732">Signal</keyword>
<dbReference type="Proteomes" id="UP000028760">
    <property type="component" value="Unassembled WGS sequence"/>
</dbReference>
<dbReference type="Ensembl" id="ENSPFOT00000000728.2">
    <property type="protein sequence ID" value="ENSPFOP00000000727.2"/>
    <property type="gene ID" value="ENSPFOG00000000766.2"/>
</dbReference>
<organism evidence="2 3">
    <name type="scientific">Poecilia formosa</name>
    <name type="common">Amazon molly</name>
    <name type="synonym">Limia formosa</name>
    <dbReference type="NCBI Taxonomy" id="48698"/>
    <lineage>
        <taxon>Eukaryota</taxon>
        <taxon>Metazoa</taxon>
        <taxon>Chordata</taxon>
        <taxon>Craniata</taxon>
        <taxon>Vertebrata</taxon>
        <taxon>Euteleostomi</taxon>
        <taxon>Actinopterygii</taxon>
        <taxon>Neopterygii</taxon>
        <taxon>Teleostei</taxon>
        <taxon>Neoteleostei</taxon>
        <taxon>Acanthomorphata</taxon>
        <taxon>Ovalentaria</taxon>
        <taxon>Atherinomorphae</taxon>
        <taxon>Cyprinodontiformes</taxon>
        <taxon>Poeciliidae</taxon>
        <taxon>Poeciliinae</taxon>
        <taxon>Poecilia</taxon>
    </lineage>
</organism>
<accession>A0A087X4M4</accession>
<reference evidence="3" key="1">
    <citation type="submission" date="2013-10" db="EMBL/GenBank/DDBJ databases">
        <authorList>
            <person name="Schartl M."/>
            <person name="Warren W."/>
        </authorList>
    </citation>
    <scope>NUCLEOTIDE SEQUENCE [LARGE SCALE GENOMIC DNA]</scope>
    <source>
        <strain evidence="3">female</strain>
    </source>
</reference>
<evidence type="ECO:0000313" key="3">
    <source>
        <dbReference type="Proteomes" id="UP000028760"/>
    </source>
</evidence>
<sequence length="175" mass="19049">TAMTSSICVVLLLFPSLVSGSVLSHSDGLLYQAEERDDVTIEWRFALRPGFRVSSLKIHCVQLPGLKVFYHLDSSVVEAQHQQFAGRVRCDEEALAAGRVRLHLAAVRAEDSARYLCRMATGCGRKVKEFTLNVTPQVEPRVTSEQPEPATRGRTGLCVALGLFTAASASAFLAS</sequence>
<evidence type="ECO:0000313" key="2">
    <source>
        <dbReference type="Ensembl" id="ENSPFOP00000000727.2"/>
    </source>
</evidence>
<dbReference type="AlphaFoldDB" id="A0A087X4M4"/>
<feature type="signal peptide" evidence="1">
    <location>
        <begin position="1"/>
        <end position="20"/>
    </location>
</feature>
<dbReference type="SUPFAM" id="SSF48726">
    <property type="entry name" value="Immunoglobulin"/>
    <property type="match status" value="1"/>
</dbReference>
<evidence type="ECO:0000256" key="1">
    <source>
        <dbReference type="SAM" id="SignalP"/>
    </source>
</evidence>
<reference evidence="2" key="2">
    <citation type="submission" date="2025-08" db="UniProtKB">
        <authorList>
            <consortium name="Ensembl"/>
        </authorList>
    </citation>
    <scope>IDENTIFICATION</scope>
</reference>
<dbReference type="GeneTree" id="ENSGT01150000290429"/>